<feature type="active site" description="Nucleophile" evidence="6">
    <location>
        <position position="445"/>
    </location>
</feature>
<dbReference type="Gene3D" id="2.60.40.1180">
    <property type="entry name" value="Golgi alpha-mannosidase II"/>
    <property type="match status" value="1"/>
</dbReference>
<dbReference type="PANTHER" id="PTHR43053">
    <property type="entry name" value="GLYCOSIDASE FAMILY 31"/>
    <property type="match status" value="1"/>
</dbReference>
<dbReference type="GO" id="GO:0004557">
    <property type="term" value="F:alpha-galactosidase activity"/>
    <property type="evidence" value="ECO:0007669"/>
    <property type="project" value="UniProtKB-UniRule"/>
</dbReference>
<name>A0A1T4SGD3_9HYPH</name>
<evidence type="ECO:0000313" key="8">
    <source>
        <dbReference type="EMBL" id="SKA26978.1"/>
    </source>
</evidence>
<sequence length="712" mass="78945">MKRRDLLVAGTALGSSGALSAFDRLALAQDAAGDGARALIAPDHRYEISLRGSSLAIDCFPSTSPAAARHALDQGVAAPLAAVGDEERPLSWTAVSWTEANRYSRALTLKAADHPLEADVSLVLDELTGLLVRRTVLRHSGGPDEVDLRATLGLLVSVHEPIEQIFYLTGEWKEEAAIVRTTPSAGAISLESRTGKTGFEFQPYVALRTAKATYLCQILWSGNWMLRVEPRETGAVVLGGFNNWRFRHHLRAGESLQLPTVLFGRFEDNLDGATRQLHDYRRAHRPDPERPMPVQFNSWYPFAGEPSAEALVPLIPTVKELGCEVFVVDAGWYRTESGESDADWDQRTGDWRVSRQRFPRGLRDLSLRCREAGLRFGLWFEPEVISPSSAIRQSHPEWLHYIDGKPPAADERAVLNLGVPEAWHHVFDRITALIRIIGIDWMKWDFNTDLGIGGWAPDLPEDLTGQNPLVAHYRGLYRLQDAIRGAFPDLILEMCAGGAGRMDGGILAHAHVNWMSDQSGALRKLAIHFGIQLAHPAVVCNDWLIDWPGRGDTPDQPPSLVDPRGDLRFRLRVAMLGTFGISAPVHRWTRADIATATHHVALYKSRLRAIIQHGDRYALTRSPPPDGNGDWAAQWFAAKDGLSGVLFAFRLAGDQPTRRFTLRGLHKQRRYHVRLDSGRQLEMTGEALENGLVITLAQAFESELCLVEAAGL</sequence>
<reference evidence="9" key="1">
    <citation type="submission" date="2017-02" db="EMBL/GenBank/DDBJ databases">
        <authorList>
            <person name="Varghese N."/>
            <person name="Submissions S."/>
        </authorList>
    </citation>
    <scope>NUCLEOTIDE SEQUENCE [LARGE SCALE GENOMIC DNA]</scope>
    <source>
        <strain evidence="9">ATCC 27094</strain>
    </source>
</reference>
<dbReference type="CDD" id="cd14791">
    <property type="entry name" value="GH36"/>
    <property type="match status" value="1"/>
</dbReference>
<dbReference type="InterPro" id="IPR017853">
    <property type="entry name" value="GH"/>
</dbReference>
<protein>
    <recommendedName>
        <fullName evidence="2 5">Alpha-galactosidase</fullName>
        <ecNumber evidence="2 5">3.2.1.22</ecNumber>
    </recommendedName>
</protein>
<dbReference type="InterPro" id="IPR013785">
    <property type="entry name" value="Aldolase_TIM"/>
</dbReference>
<accession>A0A1T4SGD3</accession>
<dbReference type="PRINTS" id="PR00743">
    <property type="entry name" value="GLHYDRLASE36"/>
</dbReference>
<dbReference type="InterPro" id="IPR031704">
    <property type="entry name" value="Glyco_hydro_36_N"/>
</dbReference>
<dbReference type="AlphaFoldDB" id="A0A1T4SGD3"/>
<feature type="active site" description="Proton donor" evidence="6">
    <location>
        <position position="517"/>
    </location>
</feature>
<dbReference type="RefSeq" id="WP_085936277.1">
    <property type="nucleotide sequence ID" value="NZ_FUWJ01000008.1"/>
</dbReference>
<evidence type="ECO:0000313" key="9">
    <source>
        <dbReference type="Proteomes" id="UP000190092"/>
    </source>
</evidence>
<dbReference type="OrthoDB" id="9758822at2"/>
<dbReference type="InterPro" id="IPR038417">
    <property type="entry name" value="Alpga-gal_N_sf"/>
</dbReference>
<comment type="catalytic activity">
    <reaction evidence="1 5">
        <text>Hydrolysis of terminal, non-reducing alpha-D-galactose residues in alpha-D-galactosides, including galactose oligosaccharides, galactomannans and galactolipids.</text>
        <dbReference type="EC" id="3.2.1.22"/>
    </reaction>
</comment>
<dbReference type="EMBL" id="FUWJ01000008">
    <property type="protein sequence ID" value="SKA26978.1"/>
    <property type="molecule type" value="Genomic_DNA"/>
</dbReference>
<dbReference type="Gene3D" id="2.70.98.60">
    <property type="entry name" value="alpha-galactosidase from lactobacil brevis"/>
    <property type="match status" value="1"/>
</dbReference>
<dbReference type="Proteomes" id="UP000190092">
    <property type="component" value="Unassembled WGS sequence"/>
</dbReference>
<dbReference type="PANTHER" id="PTHR43053:SF3">
    <property type="entry name" value="ALPHA-GALACTOSIDASE C-RELATED"/>
    <property type="match status" value="1"/>
</dbReference>
<dbReference type="InterPro" id="IPR050985">
    <property type="entry name" value="Alpha-glycosidase_related"/>
</dbReference>
<keyword evidence="4 5" id="KW-0326">Glycosidase</keyword>
<keyword evidence="9" id="KW-1185">Reference proteome</keyword>
<evidence type="ECO:0000256" key="1">
    <source>
        <dbReference type="ARBA" id="ARBA00001255"/>
    </source>
</evidence>
<dbReference type="GO" id="GO:0016052">
    <property type="term" value="P:carbohydrate catabolic process"/>
    <property type="evidence" value="ECO:0007669"/>
    <property type="project" value="InterPro"/>
</dbReference>
<keyword evidence="3 5" id="KW-0378">Hydrolase</keyword>
<proteinExistence type="inferred from homology"/>
<feature type="domain" description="Glycosyl hydrolase family 36 N-terminal" evidence="7">
    <location>
        <begin position="106"/>
        <end position="250"/>
    </location>
</feature>
<dbReference type="Pfam" id="PF02065">
    <property type="entry name" value="Melibiase"/>
    <property type="match status" value="1"/>
</dbReference>
<dbReference type="Gene3D" id="3.20.20.70">
    <property type="entry name" value="Aldolase class I"/>
    <property type="match status" value="1"/>
</dbReference>
<evidence type="ECO:0000256" key="4">
    <source>
        <dbReference type="ARBA" id="ARBA00023295"/>
    </source>
</evidence>
<dbReference type="SUPFAM" id="SSF51445">
    <property type="entry name" value="(Trans)glycosidases"/>
    <property type="match status" value="1"/>
</dbReference>
<evidence type="ECO:0000256" key="6">
    <source>
        <dbReference type="PIRSR" id="PIRSR005536-1"/>
    </source>
</evidence>
<comment type="similarity">
    <text evidence="5">Belongs to the glycosyl hydrolase.</text>
</comment>
<organism evidence="8 9">
    <name type="scientific">Enhydrobacter aerosaccus</name>
    <dbReference type="NCBI Taxonomy" id="225324"/>
    <lineage>
        <taxon>Bacteria</taxon>
        <taxon>Pseudomonadati</taxon>
        <taxon>Pseudomonadota</taxon>
        <taxon>Alphaproteobacteria</taxon>
        <taxon>Hyphomicrobiales</taxon>
        <taxon>Enhydrobacter</taxon>
    </lineage>
</organism>
<dbReference type="Pfam" id="PF16875">
    <property type="entry name" value="Glyco_hydro_36N"/>
    <property type="match status" value="1"/>
</dbReference>
<dbReference type="InterPro" id="IPR013780">
    <property type="entry name" value="Glyco_hydro_b"/>
</dbReference>
<evidence type="ECO:0000259" key="7">
    <source>
        <dbReference type="Pfam" id="PF16875"/>
    </source>
</evidence>
<evidence type="ECO:0000256" key="2">
    <source>
        <dbReference type="ARBA" id="ARBA00012755"/>
    </source>
</evidence>
<evidence type="ECO:0000256" key="3">
    <source>
        <dbReference type="ARBA" id="ARBA00022801"/>
    </source>
</evidence>
<evidence type="ECO:0000256" key="5">
    <source>
        <dbReference type="PIRNR" id="PIRNR005536"/>
    </source>
</evidence>
<dbReference type="EC" id="3.2.1.22" evidence="2 5"/>
<dbReference type="PIRSF" id="PIRSF005536">
    <property type="entry name" value="Agal"/>
    <property type="match status" value="1"/>
</dbReference>
<gene>
    <name evidence="8" type="ORF">SAMN02745126_04602</name>
</gene>
<dbReference type="STRING" id="225324.SAMN02745126_04602"/>
<dbReference type="InterPro" id="IPR002252">
    <property type="entry name" value="Glyco_hydro_36"/>
</dbReference>